<dbReference type="PROSITE" id="PS50005">
    <property type="entry name" value="TPR"/>
    <property type="match status" value="1"/>
</dbReference>
<sequence length="689" mass="78799">MLIFLFLIALPDARLNTSFYTFQKFGGYGISDLYLNYAFSRYTVDLVLERRASESGLRSFSIGIDSLIKDYYLTVGERQIFLNGPLSTTLPLWGITVTGRDIGLFLGKAKDYTTALPPTFHQNNYTFGFKFQRNFSYRAPVEFYFLKKNDASGIVTNNNSFGMNTKLKVSENLFFNSQVGFVLSEFNLGSAFSLGANYNGQRYGTNIIFRKVFENFVTPSNLLTEPGNWFQANTYFRPLNWLSIGQDISYSNIYNLNLGLNLGLNRYPLPELGYGISYNRKTEIFGQNLHLGWYYKKFSIATDYARSAIEKSFGLKITRDIKNFQFWSQFQLKTGKIYQLGASLPFTKNIRTKWSLNFLSQNGATKTSKTIDLSLKILRNFNLNSTYEMITYNHTSEHLFSLGVSSSLLFEKTGLSFITGKVFMDLNNNGIFDYEDRAVSDIEVILDGKDVIKTDKNGNYQFSFVPSGEHTLNLNLINVPAEIGAGKGQRSVNTRFLSRARVHFPLGELGSIEGLVYYDDNKNGKMESDERGIPNVVIGLNGYLTTTDTRGRFRFANLMSGTYSLEVKVLPPETFLSVPEISYIHLKPGERFQDYQIGVIRKERPVQKKRFEEPQIIKPLPPPSKKPIKRVTPEEIENLFKKGVNYFLAEQYKEALKIFNQVLTINPEHRGALEYKKRTQARLEALKRR</sequence>
<dbReference type="GO" id="GO:0005576">
    <property type="term" value="C:extracellular region"/>
    <property type="evidence" value="ECO:0007669"/>
    <property type="project" value="UniProtKB-SubCell"/>
</dbReference>
<organism evidence="6">
    <name type="scientific">candidate division WOR-3 bacterium</name>
    <dbReference type="NCBI Taxonomy" id="2052148"/>
    <lineage>
        <taxon>Bacteria</taxon>
        <taxon>Bacteria division WOR-3</taxon>
    </lineage>
</organism>
<comment type="subcellular location">
    <subcellularLocation>
        <location evidence="1">Secreted</location>
    </subcellularLocation>
</comment>
<keyword evidence="3" id="KW-0732">Signal</keyword>
<dbReference type="SUPFAM" id="SSF48452">
    <property type="entry name" value="TPR-like"/>
    <property type="match status" value="1"/>
</dbReference>
<keyword evidence="2" id="KW-0964">Secreted</keyword>
<dbReference type="InterPro" id="IPR051417">
    <property type="entry name" value="SDr/BOS_complex"/>
</dbReference>
<evidence type="ECO:0000256" key="3">
    <source>
        <dbReference type="ARBA" id="ARBA00022729"/>
    </source>
</evidence>
<evidence type="ECO:0000256" key="2">
    <source>
        <dbReference type="ARBA" id="ARBA00022525"/>
    </source>
</evidence>
<dbReference type="PANTHER" id="PTHR23303">
    <property type="entry name" value="CARBOXYPEPTIDASE REGULATORY REGION-CONTAINING"/>
    <property type="match status" value="1"/>
</dbReference>
<accession>A0A7C4XAU4</accession>
<dbReference type="InterPro" id="IPR011990">
    <property type="entry name" value="TPR-like_helical_dom_sf"/>
</dbReference>
<comment type="caution">
    <text evidence="6">The sequence shown here is derived from an EMBL/GenBank/DDBJ whole genome shotgun (WGS) entry which is preliminary data.</text>
</comment>
<name>A0A7C4XAU4_UNCW3</name>
<dbReference type="Pfam" id="PF17210">
    <property type="entry name" value="SdrD_B"/>
    <property type="match status" value="2"/>
</dbReference>
<feature type="repeat" description="TPR" evidence="4">
    <location>
        <begin position="636"/>
        <end position="669"/>
    </location>
</feature>
<evidence type="ECO:0000256" key="1">
    <source>
        <dbReference type="ARBA" id="ARBA00004613"/>
    </source>
</evidence>
<gene>
    <name evidence="6" type="ORF">ENV60_04795</name>
</gene>
<evidence type="ECO:0000259" key="5">
    <source>
        <dbReference type="Pfam" id="PF17210"/>
    </source>
</evidence>
<dbReference type="InterPro" id="IPR033764">
    <property type="entry name" value="Sdr_B"/>
</dbReference>
<proteinExistence type="predicted"/>
<dbReference type="SUPFAM" id="SSF117074">
    <property type="entry name" value="Hypothetical protein PA1324"/>
    <property type="match status" value="2"/>
</dbReference>
<keyword evidence="4" id="KW-0802">TPR repeat</keyword>
<evidence type="ECO:0000313" key="6">
    <source>
        <dbReference type="EMBL" id="HGV97594.1"/>
    </source>
</evidence>
<dbReference type="Gene3D" id="2.60.40.10">
    <property type="entry name" value="Immunoglobulins"/>
    <property type="match status" value="2"/>
</dbReference>
<dbReference type="EMBL" id="DTGZ01000090">
    <property type="protein sequence ID" value="HGV97594.1"/>
    <property type="molecule type" value="Genomic_DNA"/>
</dbReference>
<feature type="domain" description="SD-repeat containing protein B" evidence="5">
    <location>
        <begin position="421"/>
        <end position="475"/>
    </location>
</feature>
<feature type="domain" description="SD-repeat containing protein B" evidence="5">
    <location>
        <begin position="512"/>
        <end position="574"/>
    </location>
</feature>
<protein>
    <recommendedName>
        <fullName evidence="5">SD-repeat containing protein B domain-containing protein</fullName>
    </recommendedName>
</protein>
<evidence type="ECO:0000256" key="4">
    <source>
        <dbReference type="PROSITE-ProRule" id="PRU00339"/>
    </source>
</evidence>
<dbReference type="InterPro" id="IPR013783">
    <property type="entry name" value="Ig-like_fold"/>
</dbReference>
<dbReference type="PANTHER" id="PTHR23303:SF15">
    <property type="entry name" value="COLOSSIN-A"/>
    <property type="match status" value="1"/>
</dbReference>
<dbReference type="AlphaFoldDB" id="A0A7C4XAU4"/>
<dbReference type="InterPro" id="IPR019734">
    <property type="entry name" value="TPR_rpt"/>
</dbReference>
<reference evidence="6" key="1">
    <citation type="journal article" date="2020" name="mSystems">
        <title>Genome- and Community-Level Interaction Insights into Carbon Utilization and Element Cycling Functions of Hydrothermarchaeota in Hydrothermal Sediment.</title>
        <authorList>
            <person name="Zhou Z."/>
            <person name="Liu Y."/>
            <person name="Xu W."/>
            <person name="Pan J."/>
            <person name="Luo Z.H."/>
            <person name="Li M."/>
        </authorList>
    </citation>
    <scope>NUCLEOTIDE SEQUENCE [LARGE SCALE GENOMIC DNA]</scope>
    <source>
        <strain evidence="6">SpSt-774</strain>
    </source>
</reference>
<dbReference type="Gene3D" id="1.25.40.10">
    <property type="entry name" value="Tetratricopeptide repeat domain"/>
    <property type="match status" value="1"/>
</dbReference>